<dbReference type="PANTHER" id="PTHR36924">
    <property type="entry name" value="ANTITOXIN HIGA-1"/>
    <property type="match status" value="1"/>
</dbReference>
<dbReference type="Pfam" id="PF01381">
    <property type="entry name" value="HTH_3"/>
    <property type="match status" value="1"/>
</dbReference>
<dbReference type="OrthoDB" id="3174593at2"/>
<keyword evidence="4" id="KW-1185">Reference proteome</keyword>
<gene>
    <name evidence="3" type="ORF">AURMO_01240</name>
</gene>
<dbReference type="NCBIfam" id="TIGR02607">
    <property type="entry name" value="antidote_HigA"/>
    <property type="match status" value="1"/>
</dbReference>
<organism evidence="3 4">
    <name type="scientific">Aurantimicrobium photophilum</name>
    <dbReference type="NCBI Taxonomy" id="1987356"/>
    <lineage>
        <taxon>Bacteria</taxon>
        <taxon>Bacillati</taxon>
        <taxon>Actinomycetota</taxon>
        <taxon>Actinomycetes</taxon>
        <taxon>Micrococcales</taxon>
        <taxon>Microbacteriaceae</taxon>
        <taxon>Aurantimicrobium</taxon>
    </lineage>
</organism>
<dbReference type="CDD" id="cd00093">
    <property type="entry name" value="HTH_XRE"/>
    <property type="match status" value="1"/>
</dbReference>
<dbReference type="EMBL" id="CP023994">
    <property type="protein sequence ID" value="AWR21832.1"/>
    <property type="molecule type" value="Genomic_DNA"/>
</dbReference>
<dbReference type="PROSITE" id="PS50943">
    <property type="entry name" value="HTH_CROC1"/>
    <property type="match status" value="1"/>
</dbReference>
<dbReference type="InterPro" id="IPR010982">
    <property type="entry name" value="Lambda_DNA-bd_dom_sf"/>
</dbReference>
<evidence type="ECO:0000259" key="2">
    <source>
        <dbReference type="PROSITE" id="PS50943"/>
    </source>
</evidence>
<dbReference type="GO" id="GO:0003677">
    <property type="term" value="F:DNA binding"/>
    <property type="evidence" value="ECO:0007669"/>
    <property type="project" value="UniProtKB-KW"/>
</dbReference>
<evidence type="ECO:0000313" key="3">
    <source>
        <dbReference type="EMBL" id="AWR21832.1"/>
    </source>
</evidence>
<dbReference type="SMART" id="SM00530">
    <property type="entry name" value="HTH_XRE"/>
    <property type="match status" value="1"/>
</dbReference>
<dbReference type="KEGG" id="aum:AURMO_01240"/>
<dbReference type="InterPro" id="IPR001387">
    <property type="entry name" value="Cro/C1-type_HTH"/>
</dbReference>
<evidence type="ECO:0000313" key="4">
    <source>
        <dbReference type="Proteomes" id="UP000246894"/>
    </source>
</evidence>
<sequence length="103" mass="11853">MKLLEQVTPGQVLLHDFLNPYGLSQSQLARHIDVPARRINEIVHGKRAITPDTALRLARAFGMTPRFWLNLQARFDLDKQSEILNETLDRIELLPALQEQLRA</sequence>
<dbReference type="InterPro" id="IPR013430">
    <property type="entry name" value="Toxin_antidote_HigA"/>
</dbReference>
<keyword evidence="1" id="KW-0238">DNA-binding</keyword>
<proteinExistence type="predicted"/>
<dbReference type="SUPFAM" id="SSF47413">
    <property type="entry name" value="lambda repressor-like DNA-binding domains"/>
    <property type="match status" value="1"/>
</dbReference>
<dbReference type="PANTHER" id="PTHR36924:SF1">
    <property type="entry name" value="ANTITOXIN HIGA-1"/>
    <property type="match status" value="1"/>
</dbReference>
<feature type="domain" description="HTH cro/C1-type" evidence="2">
    <location>
        <begin position="22"/>
        <end position="68"/>
    </location>
</feature>
<accession>A0A2Z3S749</accession>
<reference evidence="3 4" key="1">
    <citation type="submission" date="2017-10" db="EMBL/GenBank/DDBJ databases">
        <title>Genome of an Actinobacterium that displays light-enhanced growth.</title>
        <authorList>
            <person name="Maresca J.A."/>
            <person name="Hempel P."/>
            <person name="Shevchenko O."/>
            <person name="Miller K.J."/>
            <person name="Hahn M.W."/>
        </authorList>
    </citation>
    <scope>NUCLEOTIDE SEQUENCE [LARGE SCALE GENOMIC DNA]</scope>
    <source>
        <strain evidence="3 4">MWH-Mo1</strain>
    </source>
</reference>
<evidence type="ECO:0000256" key="1">
    <source>
        <dbReference type="ARBA" id="ARBA00023125"/>
    </source>
</evidence>
<protein>
    <submittedName>
        <fullName evidence="3">Putative HTH-type transcriptional regulator YbaQ</fullName>
    </submittedName>
</protein>
<name>A0A2Z3S749_9MICO</name>
<dbReference type="AlphaFoldDB" id="A0A2Z3S749"/>
<dbReference type="Proteomes" id="UP000246894">
    <property type="component" value="Chromosome"/>
</dbReference>
<dbReference type="Gene3D" id="1.10.260.40">
    <property type="entry name" value="lambda repressor-like DNA-binding domains"/>
    <property type="match status" value="1"/>
</dbReference>